<dbReference type="PROSITE" id="PS00092">
    <property type="entry name" value="N6_MTASE"/>
    <property type="match status" value="1"/>
</dbReference>
<dbReference type="Proteomes" id="UP000479692">
    <property type="component" value="Unassembled WGS sequence"/>
</dbReference>
<dbReference type="AlphaFoldDB" id="A0A7C9LMY3"/>
<evidence type="ECO:0000256" key="4">
    <source>
        <dbReference type="ARBA" id="ARBA00013682"/>
    </source>
</evidence>
<comment type="catalytic activity">
    <reaction evidence="7 8">
        <text>guanosine(966) in 16S rRNA + S-adenosyl-L-methionine = N(2)-methylguanosine(966) in 16S rRNA + S-adenosyl-L-homocysteine + H(+)</text>
        <dbReference type="Rhea" id="RHEA:23548"/>
        <dbReference type="Rhea" id="RHEA-COMP:10211"/>
        <dbReference type="Rhea" id="RHEA-COMP:10212"/>
        <dbReference type="ChEBI" id="CHEBI:15378"/>
        <dbReference type="ChEBI" id="CHEBI:57856"/>
        <dbReference type="ChEBI" id="CHEBI:59789"/>
        <dbReference type="ChEBI" id="CHEBI:74269"/>
        <dbReference type="ChEBI" id="CHEBI:74481"/>
        <dbReference type="EC" id="2.1.1.171"/>
    </reaction>
</comment>
<comment type="function">
    <text evidence="1 8">Specifically methylates the guanine in position 966 of 16S rRNA in the assembled 30S particle.</text>
</comment>
<gene>
    <name evidence="9" type="primary">rsmD</name>
    <name evidence="9" type="ORF">GN331_14450</name>
</gene>
<name>A0A7C9LMY3_9GAMM</name>
<dbReference type="GO" id="GO:0003676">
    <property type="term" value="F:nucleic acid binding"/>
    <property type="evidence" value="ECO:0007669"/>
    <property type="project" value="InterPro"/>
</dbReference>
<comment type="caution">
    <text evidence="9">The sequence shown here is derived from an EMBL/GenBank/DDBJ whole genome shotgun (WGS) entry which is preliminary data.</text>
</comment>
<evidence type="ECO:0000256" key="2">
    <source>
        <dbReference type="ARBA" id="ARBA00005269"/>
    </source>
</evidence>
<dbReference type="InterPro" id="IPR029063">
    <property type="entry name" value="SAM-dependent_MTases_sf"/>
</dbReference>
<keyword evidence="5 8" id="KW-0489">Methyltransferase</keyword>
<sequence>MTRRDPSAGHVRIVGGRWRGTKLRVPDRPGLRPSSDRVRETLFNWLMPMLPGAQVLDLFAGTGALGFEALSRGAASAVLVEHDREAVACLREAAGRLQGGEAAQIVQADAMAWLHAQPDASFDLAFVDPPFDANLWGGVLPVLSPRLREDGWLYVEGPASDAAPPPEGWRLHREGRTREVRYALYRRGAGAG</sequence>
<keyword evidence="10" id="KW-1185">Reference proteome</keyword>
<dbReference type="Pfam" id="PF03602">
    <property type="entry name" value="Cons_hypoth95"/>
    <property type="match status" value="1"/>
</dbReference>
<comment type="similarity">
    <text evidence="2 8">Belongs to the methyltransferase superfamily. RsmD family.</text>
</comment>
<organism evidence="9 10">
    <name type="scientific">Noviluteimonas gilva</name>
    <dbReference type="NCBI Taxonomy" id="2682097"/>
    <lineage>
        <taxon>Bacteria</taxon>
        <taxon>Pseudomonadati</taxon>
        <taxon>Pseudomonadota</taxon>
        <taxon>Gammaproteobacteria</taxon>
        <taxon>Lysobacterales</taxon>
        <taxon>Lysobacteraceae</taxon>
        <taxon>Noviluteimonas</taxon>
    </lineage>
</organism>
<dbReference type="GO" id="GO:0052913">
    <property type="term" value="F:16S rRNA (guanine(966)-N(2))-methyltransferase activity"/>
    <property type="evidence" value="ECO:0007669"/>
    <property type="project" value="UniProtKB-EC"/>
</dbReference>
<dbReference type="Gene3D" id="3.40.50.150">
    <property type="entry name" value="Vaccinia Virus protein VP39"/>
    <property type="match status" value="1"/>
</dbReference>
<dbReference type="PANTHER" id="PTHR43542">
    <property type="entry name" value="METHYLTRANSFERASE"/>
    <property type="match status" value="1"/>
</dbReference>
<dbReference type="SUPFAM" id="SSF53335">
    <property type="entry name" value="S-adenosyl-L-methionine-dependent methyltransferases"/>
    <property type="match status" value="1"/>
</dbReference>
<evidence type="ECO:0000256" key="7">
    <source>
        <dbReference type="ARBA" id="ARBA00048326"/>
    </source>
</evidence>
<keyword evidence="8" id="KW-0698">rRNA processing</keyword>
<evidence type="ECO:0000256" key="1">
    <source>
        <dbReference type="ARBA" id="ARBA00002649"/>
    </source>
</evidence>
<dbReference type="EC" id="2.1.1.171" evidence="3 8"/>
<protein>
    <recommendedName>
        <fullName evidence="4 8">Ribosomal RNA small subunit methyltransferase D</fullName>
        <ecNumber evidence="3 8">2.1.1.171</ecNumber>
    </recommendedName>
</protein>
<evidence type="ECO:0000256" key="8">
    <source>
        <dbReference type="PIRNR" id="PIRNR004553"/>
    </source>
</evidence>
<dbReference type="InterPro" id="IPR004398">
    <property type="entry name" value="RNA_MeTrfase_RsmD"/>
</dbReference>
<dbReference type="PIRSF" id="PIRSF004553">
    <property type="entry name" value="CHP00095"/>
    <property type="match status" value="1"/>
</dbReference>
<evidence type="ECO:0000256" key="6">
    <source>
        <dbReference type="ARBA" id="ARBA00022679"/>
    </source>
</evidence>
<keyword evidence="8" id="KW-0949">S-adenosyl-L-methionine</keyword>
<dbReference type="EMBL" id="WOXT01000005">
    <property type="protein sequence ID" value="MUV15404.1"/>
    <property type="molecule type" value="Genomic_DNA"/>
</dbReference>
<proteinExistence type="inferred from homology"/>
<evidence type="ECO:0000256" key="5">
    <source>
        <dbReference type="ARBA" id="ARBA00022603"/>
    </source>
</evidence>
<evidence type="ECO:0000313" key="9">
    <source>
        <dbReference type="EMBL" id="MUV15404.1"/>
    </source>
</evidence>
<dbReference type="PANTHER" id="PTHR43542:SF1">
    <property type="entry name" value="METHYLTRANSFERASE"/>
    <property type="match status" value="1"/>
</dbReference>
<evidence type="ECO:0000256" key="3">
    <source>
        <dbReference type="ARBA" id="ARBA00012141"/>
    </source>
</evidence>
<accession>A0A7C9LMY3</accession>
<dbReference type="InterPro" id="IPR002052">
    <property type="entry name" value="DNA_methylase_N6_adenine_CS"/>
</dbReference>
<dbReference type="CDD" id="cd02440">
    <property type="entry name" value="AdoMet_MTases"/>
    <property type="match status" value="1"/>
</dbReference>
<keyword evidence="6 8" id="KW-0808">Transferase</keyword>
<dbReference type="NCBIfam" id="TIGR00095">
    <property type="entry name" value="16S rRNA (guanine(966)-N(2))-methyltransferase RsmD"/>
    <property type="match status" value="1"/>
</dbReference>
<evidence type="ECO:0000313" key="10">
    <source>
        <dbReference type="Proteomes" id="UP000479692"/>
    </source>
</evidence>
<reference evidence="9 10" key="1">
    <citation type="submission" date="2019-12" db="EMBL/GenBank/DDBJ databases">
        <authorList>
            <person name="Xu J."/>
        </authorList>
    </citation>
    <scope>NUCLEOTIDE SEQUENCE [LARGE SCALE GENOMIC DNA]</scope>
    <source>
        <strain evidence="9 10">HX-5-24</strain>
    </source>
</reference>